<proteinExistence type="predicted"/>
<name>A0ABT5JLH7_9SPHN</name>
<keyword evidence="4" id="KW-1185">Reference proteome</keyword>
<keyword evidence="1" id="KW-0812">Transmembrane</keyword>
<feature type="domain" description="Glycosyltransferase 2-like" evidence="2">
    <location>
        <begin position="8"/>
        <end position="124"/>
    </location>
</feature>
<dbReference type="EMBL" id="JAQQXQ010000002">
    <property type="protein sequence ID" value="MDC8753607.1"/>
    <property type="molecule type" value="Genomic_DNA"/>
</dbReference>
<evidence type="ECO:0000256" key="1">
    <source>
        <dbReference type="SAM" id="Phobius"/>
    </source>
</evidence>
<sequence>MSLDRIGVVVIGRNEGERLKRCLRSIPSKYQVVYVDSGSIDDSVEFAHSTGAIVVELDDRLGFTAARARNAGWRRLLDQDPDTSFVQFIDGDCEVAAGWFCKALSAIRSDDHLAIVFGRRRERFPERSIYNKLCDDEWDVPVGIVSECGGDALIRATALRDADGYSDDLIAGEEPDLCLRLSRFGWHVRRIDAEMTLHDANILQFSNWWKRAKRAGFAYAAHVSHHGAQSLPNWRRALMSIVFWGLALPSSILVVAAASAPLASDVAGILMAALTVLYLIQAARITWRKRCSGQPWGFSVTYGGLLLIGKFAQVSGVLRHWSERLFRRRQSLIEYK</sequence>
<dbReference type="Proteomes" id="UP001216558">
    <property type="component" value="Unassembled WGS sequence"/>
</dbReference>
<gene>
    <name evidence="3" type="ORF">OIK40_02995</name>
</gene>
<reference evidence="3 4" key="1">
    <citation type="submission" date="2022-10" db="EMBL/GenBank/DDBJ databases">
        <title>Erythrobacter sp. sf7 Genome sequencing.</title>
        <authorList>
            <person name="Park S."/>
        </authorList>
    </citation>
    <scope>NUCLEOTIDE SEQUENCE [LARGE SCALE GENOMIC DNA]</scope>
    <source>
        <strain evidence="4">sf7</strain>
    </source>
</reference>
<dbReference type="SUPFAM" id="SSF53448">
    <property type="entry name" value="Nucleotide-diphospho-sugar transferases"/>
    <property type="match status" value="1"/>
</dbReference>
<dbReference type="InterPro" id="IPR050834">
    <property type="entry name" value="Glycosyltransf_2"/>
</dbReference>
<evidence type="ECO:0000313" key="4">
    <source>
        <dbReference type="Proteomes" id="UP001216558"/>
    </source>
</evidence>
<evidence type="ECO:0000313" key="3">
    <source>
        <dbReference type="EMBL" id="MDC8753607.1"/>
    </source>
</evidence>
<dbReference type="InterPro" id="IPR029044">
    <property type="entry name" value="Nucleotide-diphossugar_trans"/>
</dbReference>
<organism evidence="3 4">
    <name type="scientific">Erythrobacter fulvus</name>
    <dbReference type="NCBI Taxonomy" id="2987523"/>
    <lineage>
        <taxon>Bacteria</taxon>
        <taxon>Pseudomonadati</taxon>
        <taxon>Pseudomonadota</taxon>
        <taxon>Alphaproteobacteria</taxon>
        <taxon>Sphingomonadales</taxon>
        <taxon>Erythrobacteraceae</taxon>
        <taxon>Erythrobacter/Porphyrobacter group</taxon>
        <taxon>Erythrobacter</taxon>
    </lineage>
</organism>
<feature type="transmembrane region" description="Helical" evidence="1">
    <location>
        <begin position="262"/>
        <end position="280"/>
    </location>
</feature>
<dbReference type="Pfam" id="PF00535">
    <property type="entry name" value="Glycos_transf_2"/>
    <property type="match status" value="1"/>
</dbReference>
<accession>A0ABT5JLH7</accession>
<keyword evidence="1" id="KW-0472">Membrane</keyword>
<dbReference type="GO" id="GO:0016757">
    <property type="term" value="F:glycosyltransferase activity"/>
    <property type="evidence" value="ECO:0007669"/>
    <property type="project" value="UniProtKB-KW"/>
</dbReference>
<dbReference type="PANTHER" id="PTHR43685">
    <property type="entry name" value="GLYCOSYLTRANSFERASE"/>
    <property type="match status" value="1"/>
</dbReference>
<keyword evidence="1" id="KW-1133">Transmembrane helix</keyword>
<comment type="caution">
    <text evidence="3">The sequence shown here is derived from an EMBL/GenBank/DDBJ whole genome shotgun (WGS) entry which is preliminary data.</text>
</comment>
<dbReference type="InterPro" id="IPR001173">
    <property type="entry name" value="Glyco_trans_2-like"/>
</dbReference>
<keyword evidence="3" id="KW-0808">Transferase</keyword>
<keyword evidence="3" id="KW-0328">Glycosyltransferase</keyword>
<feature type="transmembrane region" description="Helical" evidence="1">
    <location>
        <begin position="237"/>
        <end position="256"/>
    </location>
</feature>
<protein>
    <submittedName>
        <fullName evidence="3">Glycosyltransferase</fullName>
        <ecNumber evidence="3">2.4.-.-</ecNumber>
    </submittedName>
</protein>
<dbReference type="EC" id="2.4.-.-" evidence="3"/>
<dbReference type="PANTHER" id="PTHR43685:SF2">
    <property type="entry name" value="GLYCOSYLTRANSFERASE 2-LIKE DOMAIN-CONTAINING PROTEIN"/>
    <property type="match status" value="1"/>
</dbReference>
<dbReference type="Gene3D" id="3.90.550.10">
    <property type="entry name" value="Spore Coat Polysaccharide Biosynthesis Protein SpsA, Chain A"/>
    <property type="match status" value="1"/>
</dbReference>
<evidence type="ECO:0000259" key="2">
    <source>
        <dbReference type="Pfam" id="PF00535"/>
    </source>
</evidence>